<evidence type="ECO:0000256" key="11">
    <source>
        <dbReference type="ARBA" id="ARBA00033775"/>
    </source>
</evidence>
<protein>
    <recommendedName>
        <fullName evidence="10 13">Deferrochelatase</fullName>
        <ecNumber evidence="13">1.11.1.-</ecNumber>
    </recommendedName>
    <alternativeName>
        <fullName evidence="11 13">Peroxidase EfeB</fullName>
    </alternativeName>
</protein>
<evidence type="ECO:0000256" key="5">
    <source>
        <dbReference type="ARBA" id="ARBA00022729"/>
    </source>
</evidence>
<feature type="domain" description="Dyp-type peroxidase C-terminal" evidence="15">
    <location>
        <begin position="230"/>
        <end position="404"/>
    </location>
</feature>
<keyword evidence="6 13" id="KW-0560">Oxidoreductase</keyword>
<comment type="function">
    <text evidence="13">Involved in the recovery of exogenous heme iron. Extracts iron from heme while preserving the protoporphyrin ring intact.</text>
</comment>
<evidence type="ECO:0000256" key="8">
    <source>
        <dbReference type="ARBA" id="ARBA00023239"/>
    </source>
</evidence>
<dbReference type="InterPro" id="IPR006314">
    <property type="entry name" value="Dyp_peroxidase"/>
</dbReference>
<dbReference type="Pfam" id="PF20628">
    <property type="entry name" value="Dyp_perox_C"/>
    <property type="match status" value="1"/>
</dbReference>
<dbReference type="NCBIfam" id="TIGR01409">
    <property type="entry name" value="TAT_signal_seq"/>
    <property type="match status" value="1"/>
</dbReference>
<dbReference type="Pfam" id="PF04261">
    <property type="entry name" value="Dyp_perox_N"/>
    <property type="match status" value="1"/>
</dbReference>
<dbReference type="EC" id="1.11.1.-" evidence="13"/>
<dbReference type="InterPro" id="IPR006311">
    <property type="entry name" value="TAT_signal"/>
</dbReference>
<comment type="caution">
    <text evidence="16">The sequence shown here is derived from an EMBL/GenBank/DDBJ whole genome shotgun (WGS) entry which is preliminary data.</text>
</comment>
<comment type="catalytic activity">
    <reaction evidence="12">
        <text>heme b + 2 H(+) = protoporphyrin IX + Fe(2+)</text>
        <dbReference type="Rhea" id="RHEA:22584"/>
        <dbReference type="ChEBI" id="CHEBI:15378"/>
        <dbReference type="ChEBI" id="CHEBI:29033"/>
        <dbReference type="ChEBI" id="CHEBI:57306"/>
        <dbReference type="ChEBI" id="CHEBI:60344"/>
        <dbReference type="EC" id="4.98.1.1"/>
    </reaction>
    <physiologicalReaction direction="left-to-right" evidence="12">
        <dbReference type="Rhea" id="RHEA:22585"/>
    </physiologicalReaction>
</comment>
<keyword evidence="2 13" id="KW-0575">Peroxidase</keyword>
<evidence type="ECO:0000256" key="6">
    <source>
        <dbReference type="ARBA" id="ARBA00023002"/>
    </source>
</evidence>
<dbReference type="SUPFAM" id="SSF54909">
    <property type="entry name" value="Dimeric alpha+beta barrel"/>
    <property type="match status" value="1"/>
</dbReference>
<reference evidence="16" key="1">
    <citation type="submission" date="2023-12" db="EMBL/GenBank/DDBJ databases">
        <title>Fervidustalea candida gen. nov., sp. nov., a novel member of the family Paenibacillaceae isolated from a geothermal area.</title>
        <authorList>
            <person name="Li W.-J."/>
            <person name="Jiao J.-Y."/>
            <person name="Chen Y."/>
        </authorList>
    </citation>
    <scope>NUCLEOTIDE SEQUENCE</scope>
    <source>
        <strain evidence="16">SYSU GA230002</strain>
    </source>
</reference>
<evidence type="ECO:0000256" key="7">
    <source>
        <dbReference type="ARBA" id="ARBA00023004"/>
    </source>
</evidence>
<dbReference type="InterPro" id="IPR006313">
    <property type="entry name" value="EfeB/EfeN"/>
</dbReference>
<dbReference type="PANTHER" id="PTHR30521">
    <property type="entry name" value="DEFERROCHELATASE/PEROXIDASE"/>
    <property type="match status" value="1"/>
</dbReference>
<keyword evidence="4 13" id="KW-0479">Metal-binding</keyword>
<dbReference type="PROSITE" id="PS51318">
    <property type="entry name" value="TAT"/>
    <property type="match status" value="1"/>
</dbReference>
<evidence type="ECO:0000256" key="13">
    <source>
        <dbReference type="RuleBase" id="RU365017"/>
    </source>
</evidence>
<evidence type="ECO:0000256" key="2">
    <source>
        <dbReference type="ARBA" id="ARBA00022559"/>
    </source>
</evidence>
<evidence type="ECO:0000256" key="3">
    <source>
        <dbReference type="ARBA" id="ARBA00022617"/>
    </source>
</evidence>
<accession>A0ABU5ZJA4</accession>
<name>A0ABU5ZJA4_9BACL</name>
<evidence type="ECO:0000259" key="15">
    <source>
        <dbReference type="Pfam" id="PF20628"/>
    </source>
</evidence>
<dbReference type="RefSeq" id="WP_371754703.1">
    <property type="nucleotide sequence ID" value="NZ_JAYJLD010000019.1"/>
</dbReference>
<evidence type="ECO:0000256" key="12">
    <source>
        <dbReference type="ARBA" id="ARBA00048856"/>
    </source>
</evidence>
<comment type="subcellular location">
    <subcellularLocation>
        <location evidence="1">Cell envelope</location>
    </subcellularLocation>
</comment>
<evidence type="ECO:0000256" key="9">
    <source>
        <dbReference type="ARBA" id="ARBA00025737"/>
    </source>
</evidence>
<comment type="cofactor">
    <cofactor evidence="13">
        <name>heme b</name>
        <dbReference type="ChEBI" id="CHEBI:60344"/>
    </cofactor>
    <text evidence="13">Binds 1 heme b (iron(II)-protoporphyrin IX) group non-covalently per subunit.</text>
</comment>
<keyword evidence="5" id="KW-0732">Signal</keyword>
<keyword evidence="7 13" id="KW-0408">Iron</keyword>
<dbReference type="EMBL" id="JAYJLD010000019">
    <property type="protein sequence ID" value="MEB3102580.1"/>
    <property type="molecule type" value="Genomic_DNA"/>
</dbReference>
<dbReference type="PROSITE" id="PS51404">
    <property type="entry name" value="DYP_PEROXIDASE"/>
    <property type="match status" value="1"/>
</dbReference>
<feature type="domain" description="Dyp-type peroxidase N-terminal" evidence="14">
    <location>
        <begin position="61"/>
        <end position="217"/>
    </location>
</feature>
<dbReference type="NCBIfam" id="TIGR01412">
    <property type="entry name" value="tat_substr_1"/>
    <property type="match status" value="1"/>
</dbReference>
<organism evidence="16 17">
    <name type="scientific">Ferviditalea candida</name>
    <dbReference type="NCBI Taxonomy" id="3108399"/>
    <lineage>
        <taxon>Bacteria</taxon>
        <taxon>Bacillati</taxon>
        <taxon>Bacillota</taxon>
        <taxon>Bacilli</taxon>
        <taxon>Bacillales</taxon>
        <taxon>Paenibacillaceae</taxon>
        <taxon>Ferviditalea</taxon>
    </lineage>
</organism>
<keyword evidence="3 13" id="KW-0349">Heme</keyword>
<dbReference type="InterPro" id="IPR011008">
    <property type="entry name" value="Dimeric_a/b-barrel"/>
</dbReference>
<dbReference type="Proteomes" id="UP001310386">
    <property type="component" value="Unassembled WGS sequence"/>
</dbReference>
<dbReference type="PANTHER" id="PTHR30521:SF4">
    <property type="entry name" value="DEFERROCHELATASE"/>
    <property type="match status" value="1"/>
</dbReference>
<dbReference type="NCBIfam" id="TIGR01413">
    <property type="entry name" value="Dyp_perox_fam"/>
    <property type="match status" value="1"/>
</dbReference>
<dbReference type="InterPro" id="IPR048328">
    <property type="entry name" value="Dyp_perox_C"/>
</dbReference>
<dbReference type="InterPro" id="IPR048327">
    <property type="entry name" value="Dyp_perox_N"/>
</dbReference>
<proteinExistence type="inferred from homology"/>
<evidence type="ECO:0000256" key="4">
    <source>
        <dbReference type="ARBA" id="ARBA00022723"/>
    </source>
</evidence>
<evidence type="ECO:0000313" key="17">
    <source>
        <dbReference type="Proteomes" id="UP001310386"/>
    </source>
</evidence>
<gene>
    <name evidence="16" type="primary">efeB</name>
    <name evidence="16" type="ORF">VF724_12995</name>
</gene>
<evidence type="ECO:0000256" key="1">
    <source>
        <dbReference type="ARBA" id="ARBA00004196"/>
    </source>
</evidence>
<evidence type="ECO:0000256" key="10">
    <source>
        <dbReference type="ARBA" id="ARBA00033771"/>
    </source>
</evidence>
<dbReference type="InterPro" id="IPR019546">
    <property type="entry name" value="TAT_signal_bac_arc"/>
</dbReference>
<keyword evidence="17" id="KW-1185">Reference proteome</keyword>
<evidence type="ECO:0000259" key="14">
    <source>
        <dbReference type="Pfam" id="PF04261"/>
    </source>
</evidence>
<evidence type="ECO:0000313" key="16">
    <source>
        <dbReference type="EMBL" id="MEB3102580.1"/>
    </source>
</evidence>
<keyword evidence="8" id="KW-0456">Lyase</keyword>
<comment type="similarity">
    <text evidence="9 13">Belongs to the DyP-type peroxidase family.</text>
</comment>
<sequence>MHSSSISRRDLLKLAASAGAGMALGYGGLRMFSEQATQAVEQMPVQSENAGRVYPFYGTNQAGIATSQQRHMIFAAFDVETEKRAELRDLLRIWSEYSARMSLGEPVGEPAASRLLPPEDNGENLGLNPAGLTVTFGFGSTLFKKNGTDRFGLSGKQPAGLVEIPPMAGDALQADRSGGDLCVQVCADDPQVAFHAIRHLIRSSRGVAAMRWMQQGFLGIPKNPKGPAGTPRNLFGFKDGTQNIDTANPQLMNEHVWVNGSDQPAWMRGGTYLAARRIRMLIEVWDRSSLDDQEKTFGRTKASGAPFGKKNEFDPVNPDYLPKNSHVRLARGDGSIQIHRRGYSYNDGIDPKTGQLDAGLFFISYQRSIAKQLIPMLHRLSSNDALNEYTLHTANAVFAVPPGASKGGFIGETLFI</sequence>